<dbReference type="InterPro" id="IPR036865">
    <property type="entry name" value="CRAL-TRIO_dom_sf"/>
</dbReference>
<accession>A0A0D2VZ54</accession>
<dbReference type="PANTHER" id="PTHR45808:SF2">
    <property type="entry name" value="RHO GTPASE-ACTIVATING PROTEIN 68F"/>
    <property type="match status" value="1"/>
</dbReference>
<dbReference type="SMART" id="SM00516">
    <property type="entry name" value="SEC14"/>
    <property type="match status" value="1"/>
</dbReference>
<keyword evidence="1" id="KW-0812">Transmembrane</keyword>
<gene>
    <name evidence="4" type="ORF">CAOG_007539</name>
</gene>
<dbReference type="InterPro" id="IPR008936">
    <property type="entry name" value="Rho_GTPase_activation_prot"/>
</dbReference>
<dbReference type="PROSITE" id="PS50191">
    <property type="entry name" value="CRAL_TRIO"/>
    <property type="match status" value="1"/>
</dbReference>
<evidence type="ECO:0000259" key="2">
    <source>
        <dbReference type="PROSITE" id="PS50191"/>
    </source>
</evidence>
<organism evidence="4 5">
    <name type="scientific">Capsaspora owczarzaki (strain ATCC 30864)</name>
    <dbReference type="NCBI Taxonomy" id="595528"/>
    <lineage>
        <taxon>Eukaryota</taxon>
        <taxon>Filasterea</taxon>
        <taxon>Capsaspora</taxon>
    </lineage>
</organism>
<evidence type="ECO:0000256" key="1">
    <source>
        <dbReference type="SAM" id="Phobius"/>
    </source>
</evidence>
<feature type="transmembrane region" description="Helical" evidence="1">
    <location>
        <begin position="119"/>
        <end position="140"/>
    </location>
</feature>
<feature type="domain" description="CRAL-TRIO" evidence="2">
    <location>
        <begin position="25"/>
        <end position="180"/>
    </location>
</feature>
<keyword evidence="5" id="KW-1185">Reference proteome</keyword>
<dbReference type="InterPro" id="IPR000198">
    <property type="entry name" value="RhoGAP_dom"/>
</dbReference>
<dbReference type="InParanoid" id="A0A0D2VZ54"/>
<evidence type="ECO:0000313" key="4">
    <source>
        <dbReference type="EMBL" id="KJE97057.1"/>
    </source>
</evidence>
<dbReference type="SUPFAM" id="SSF52087">
    <property type="entry name" value="CRAL/TRIO domain"/>
    <property type="match status" value="1"/>
</dbReference>
<dbReference type="SMART" id="SM00324">
    <property type="entry name" value="RhoGAP"/>
    <property type="match status" value="1"/>
</dbReference>
<name>A0A0D2VZ54_CAPO3</name>
<dbReference type="Pfam" id="PF00620">
    <property type="entry name" value="RhoGAP"/>
    <property type="match status" value="1"/>
</dbReference>
<dbReference type="OrthoDB" id="19923at2759"/>
<dbReference type="AlphaFoldDB" id="A0A0D2VZ54"/>
<evidence type="ECO:0000313" key="5">
    <source>
        <dbReference type="Proteomes" id="UP000008743"/>
    </source>
</evidence>
<sequence>MSQLDEHSVKVGSYSQALEQAAAVDFSAIQQYNIINHAGVDRLSRPVVVFNACNLPSSKQIDMNLLLQYIIVALDKVVESDYVIVYLHAGLNSDNRPGIGWVREVYKVFDRKYKKNLKALYIVHPSVWIKVIMGLVRPFISSKFAQKLLYMSSLDQLSQYLHVDQMDVPEFVRAYDKRANKDKPAALSSSVSTASVVPGRHSEHQQFGVALAELVSDNQPIPLVPRLATAYIRQHGLDVEGIFRRSASAQTIRVVKEKFNKGEQVTFEEYLDVHIPAVLLKTFLRELPEPIVTFELFDSIMHILDLPAEEKVEATRQLFQTQLPKANYVVLEYLMRFLHEVLLHAETNLMTASNLAIVFAPNLVWSSTHAASLVAMGKINTFVHLLISNVDGVFGSSSDGAGVQQSSSAAPADA</sequence>
<dbReference type="Pfam" id="PF13716">
    <property type="entry name" value="CRAL_TRIO_2"/>
    <property type="match status" value="1"/>
</dbReference>
<feature type="domain" description="Rho-GAP" evidence="3">
    <location>
        <begin position="209"/>
        <end position="394"/>
    </location>
</feature>
<dbReference type="CDD" id="cd00170">
    <property type="entry name" value="SEC14"/>
    <property type="match status" value="1"/>
</dbReference>
<dbReference type="Proteomes" id="UP000008743">
    <property type="component" value="Unassembled WGS sequence"/>
</dbReference>
<dbReference type="PhylomeDB" id="A0A0D2VZ54"/>
<dbReference type="PROSITE" id="PS50238">
    <property type="entry name" value="RHOGAP"/>
    <property type="match status" value="1"/>
</dbReference>
<dbReference type="Gene3D" id="3.40.525.10">
    <property type="entry name" value="CRAL-TRIO lipid binding domain"/>
    <property type="match status" value="1"/>
</dbReference>
<dbReference type="STRING" id="595528.A0A0D2VZ54"/>
<dbReference type="eggNOG" id="KOG4406">
    <property type="taxonomic scope" value="Eukaryota"/>
</dbReference>
<dbReference type="GO" id="GO:0007264">
    <property type="term" value="P:small GTPase-mediated signal transduction"/>
    <property type="evidence" value="ECO:0007669"/>
    <property type="project" value="TreeGrafter"/>
</dbReference>
<dbReference type="SUPFAM" id="SSF48350">
    <property type="entry name" value="GTPase activation domain, GAP"/>
    <property type="match status" value="1"/>
</dbReference>
<evidence type="ECO:0000259" key="3">
    <source>
        <dbReference type="PROSITE" id="PS50238"/>
    </source>
</evidence>
<reference evidence="5" key="1">
    <citation type="submission" date="2011-02" db="EMBL/GenBank/DDBJ databases">
        <title>The Genome Sequence of Capsaspora owczarzaki ATCC 30864.</title>
        <authorList>
            <person name="Russ C."/>
            <person name="Cuomo C."/>
            <person name="Burger G."/>
            <person name="Gray M.W."/>
            <person name="Holland P.W.H."/>
            <person name="King N."/>
            <person name="Lang F.B.F."/>
            <person name="Roger A.J."/>
            <person name="Ruiz-Trillo I."/>
            <person name="Young S.K."/>
            <person name="Zeng Q."/>
            <person name="Gargeya S."/>
            <person name="Alvarado L."/>
            <person name="Berlin A."/>
            <person name="Chapman S.B."/>
            <person name="Chen Z."/>
            <person name="Freedman E."/>
            <person name="Gellesch M."/>
            <person name="Goldberg J."/>
            <person name="Griggs A."/>
            <person name="Gujja S."/>
            <person name="Heilman E."/>
            <person name="Heiman D."/>
            <person name="Howarth C."/>
            <person name="Mehta T."/>
            <person name="Neiman D."/>
            <person name="Pearson M."/>
            <person name="Roberts A."/>
            <person name="Saif S."/>
            <person name="Shea T."/>
            <person name="Shenoy N."/>
            <person name="Sisk P."/>
            <person name="Stolte C."/>
            <person name="Sykes S."/>
            <person name="White J."/>
            <person name="Yandava C."/>
            <person name="Haas B."/>
            <person name="Nusbaum C."/>
            <person name="Birren B."/>
        </authorList>
    </citation>
    <scope>NUCLEOTIDE SEQUENCE</scope>
    <source>
        <strain evidence="5">ATCC 30864</strain>
    </source>
</reference>
<dbReference type="EMBL" id="KE346373">
    <property type="protein sequence ID" value="KJE97057.1"/>
    <property type="molecule type" value="Genomic_DNA"/>
</dbReference>
<dbReference type="GO" id="GO:0005737">
    <property type="term" value="C:cytoplasm"/>
    <property type="evidence" value="ECO:0007669"/>
    <property type="project" value="TreeGrafter"/>
</dbReference>
<protein>
    <submittedName>
        <fullName evidence="4">Rho GTPase-activating protein 8</fullName>
    </submittedName>
</protein>
<dbReference type="FunCoup" id="A0A0D2VZ54">
    <property type="interactions" value="300"/>
</dbReference>
<keyword evidence="1" id="KW-1133">Transmembrane helix</keyword>
<dbReference type="PANTHER" id="PTHR45808">
    <property type="entry name" value="RHO GTPASE-ACTIVATING PROTEIN 68F"/>
    <property type="match status" value="1"/>
</dbReference>
<dbReference type="Gene3D" id="1.10.555.10">
    <property type="entry name" value="Rho GTPase activation protein"/>
    <property type="match status" value="1"/>
</dbReference>
<dbReference type="InterPro" id="IPR001251">
    <property type="entry name" value="CRAL-TRIO_dom"/>
</dbReference>
<keyword evidence="1" id="KW-0472">Membrane</keyword>
<proteinExistence type="predicted"/>
<dbReference type="GO" id="GO:0005096">
    <property type="term" value="F:GTPase activator activity"/>
    <property type="evidence" value="ECO:0007669"/>
    <property type="project" value="TreeGrafter"/>
</dbReference>